<sequence length="818" mass="89852">MAPIRLESISFARPTTEGPCKPVQADRSGSGLDLMLAERPQSLLYLVEAFDAPAAVKDEHFDVQLQRVLHLAWIVTVRAFISSTTLYVGQQYLKGRCFVGETPRTADVVTRIHVDTYEAVQDLFAQLINHLEATSKEGHGNGCSGKAAADAMYNTIILYHCQPVHRVGTGTETCMNHCHVCCPMPIMDPFEAGLPSSELRLYIRRTPDNRFLVHLDGDAASRNLPLATSLLHSFDQALCSIARLPTQSIGTAGLCSMYDREQIADSTRSLSPVQDALLHDLCLRHSTTTPNALAVRSWDGDLTYAQLHDLVCRLAHWLTGKGVAPGVFVACTFYKSTWAIVARLAVLMAGGAYICVDAHDPPTYLESIMERTRVRIMLTSTGFTQQFTDRVDVHFEVSEASLHGLPSLRVMPCSPVAPTDPCVVLFTSGSTGSPKGIVQEHRSYASALTDYIHVMGMGPHSRLFQFDAYAFDISNNDFLAPLIAGGCCCVPTTSMTIEALVTDLNDLAANMIFVTPSVAMDMDPDRVPTLEMMCIGGEPLSDAVLAKWMGRVRVVNQYGMGEVASLCAHNPDLQLGRGAVVGRPASGSIWIVSPDSPDQLMPVGAVGELLVEGPHISRGYLDHVSGKSENFLSAPPIWMAHIHPDRPSHRFYRSGDLGRYNHDGTIELIGRKDTMLKLDGARVEAGQVEFVLSSHLTPGDVAVVDILGAVDGVSEPILGVYLYLSTNPMNLEGGSVEEMQFRPIQKHHAVHHLTQALSNAVRQSLPRYYVPSLFLLIDRVPRTKSKKTDRRKLHMLGQAYYMARREELTEITVWPDWI</sequence>
<dbReference type="RefSeq" id="XP_056544087.1">
    <property type="nucleotide sequence ID" value="XM_056685345.1"/>
</dbReference>
<dbReference type="Pfam" id="PF00501">
    <property type="entry name" value="AMP-binding"/>
    <property type="match status" value="1"/>
</dbReference>
<dbReference type="SUPFAM" id="SSF56801">
    <property type="entry name" value="Acetyl-CoA synthetase-like"/>
    <property type="match status" value="1"/>
</dbReference>
<organism evidence="5 6">
    <name type="scientific">Penicillium canariense</name>
    <dbReference type="NCBI Taxonomy" id="189055"/>
    <lineage>
        <taxon>Eukaryota</taxon>
        <taxon>Fungi</taxon>
        <taxon>Dikarya</taxon>
        <taxon>Ascomycota</taxon>
        <taxon>Pezizomycotina</taxon>
        <taxon>Eurotiomycetes</taxon>
        <taxon>Eurotiomycetidae</taxon>
        <taxon>Eurotiales</taxon>
        <taxon>Aspergillaceae</taxon>
        <taxon>Penicillium</taxon>
    </lineage>
</organism>
<dbReference type="GO" id="GO:0016874">
    <property type="term" value="F:ligase activity"/>
    <property type="evidence" value="ECO:0007669"/>
    <property type="project" value="UniProtKB-KW"/>
</dbReference>
<evidence type="ECO:0000256" key="3">
    <source>
        <dbReference type="ARBA" id="ARBA00022598"/>
    </source>
</evidence>
<dbReference type="Proteomes" id="UP001149163">
    <property type="component" value="Unassembled WGS sequence"/>
</dbReference>
<dbReference type="AlphaFoldDB" id="A0A9W9I5Y0"/>
<dbReference type="GO" id="GO:0005737">
    <property type="term" value="C:cytoplasm"/>
    <property type="evidence" value="ECO:0007669"/>
    <property type="project" value="TreeGrafter"/>
</dbReference>
<evidence type="ECO:0000256" key="1">
    <source>
        <dbReference type="ARBA" id="ARBA00022450"/>
    </source>
</evidence>
<dbReference type="PROSITE" id="PS00455">
    <property type="entry name" value="AMP_BINDING"/>
    <property type="match status" value="1"/>
</dbReference>
<evidence type="ECO:0000256" key="2">
    <source>
        <dbReference type="ARBA" id="ARBA00022553"/>
    </source>
</evidence>
<dbReference type="PANTHER" id="PTHR45527:SF3">
    <property type="entry name" value="SIDEROPHORE SYNTHETASE (EUROFUNG)"/>
    <property type="match status" value="1"/>
</dbReference>
<dbReference type="OrthoDB" id="416786at2759"/>
<dbReference type="CDD" id="cd05918">
    <property type="entry name" value="A_NRPS_SidN3_like"/>
    <property type="match status" value="1"/>
</dbReference>
<protein>
    <recommendedName>
        <fullName evidence="4">AMP-dependent synthetase/ligase domain-containing protein</fullName>
    </recommendedName>
</protein>
<dbReference type="Gene3D" id="3.30.300.30">
    <property type="match status" value="1"/>
</dbReference>
<dbReference type="GO" id="GO:0044550">
    <property type="term" value="P:secondary metabolite biosynthetic process"/>
    <property type="evidence" value="ECO:0007669"/>
    <property type="project" value="TreeGrafter"/>
</dbReference>
<dbReference type="InterPro" id="IPR020845">
    <property type="entry name" value="AMP-binding_CS"/>
</dbReference>
<dbReference type="GeneID" id="81424521"/>
<dbReference type="PANTHER" id="PTHR45527">
    <property type="entry name" value="NONRIBOSOMAL PEPTIDE SYNTHETASE"/>
    <property type="match status" value="1"/>
</dbReference>
<reference evidence="5" key="1">
    <citation type="submission" date="2022-11" db="EMBL/GenBank/DDBJ databases">
        <authorList>
            <person name="Petersen C."/>
        </authorList>
    </citation>
    <scope>NUCLEOTIDE SEQUENCE</scope>
    <source>
        <strain evidence="5">IBT 26290</strain>
    </source>
</reference>
<keyword evidence="6" id="KW-1185">Reference proteome</keyword>
<keyword evidence="2" id="KW-0597">Phosphoprotein</keyword>
<feature type="domain" description="AMP-dependent synthetase/ligase" evidence="4">
    <location>
        <begin position="285"/>
        <end position="621"/>
    </location>
</feature>
<dbReference type="InterPro" id="IPR000873">
    <property type="entry name" value="AMP-dep_synth/lig_dom"/>
</dbReference>
<evidence type="ECO:0000313" key="6">
    <source>
        <dbReference type="Proteomes" id="UP001149163"/>
    </source>
</evidence>
<dbReference type="InterPro" id="IPR045851">
    <property type="entry name" value="AMP-bd_C_sf"/>
</dbReference>
<evidence type="ECO:0000313" key="5">
    <source>
        <dbReference type="EMBL" id="KAJ5167626.1"/>
    </source>
</evidence>
<reference evidence="5" key="2">
    <citation type="journal article" date="2023" name="IMA Fungus">
        <title>Comparative genomic study of the Penicillium genus elucidates a diverse pangenome and 15 lateral gene transfer events.</title>
        <authorList>
            <person name="Petersen C."/>
            <person name="Sorensen T."/>
            <person name="Nielsen M.R."/>
            <person name="Sondergaard T.E."/>
            <person name="Sorensen J.L."/>
            <person name="Fitzpatrick D.A."/>
            <person name="Frisvad J.C."/>
            <person name="Nielsen K.L."/>
        </authorList>
    </citation>
    <scope>NUCLEOTIDE SEQUENCE</scope>
    <source>
        <strain evidence="5">IBT 26290</strain>
    </source>
</reference>
<accession>A0A9W9I5Y0</accession>
<dbReference type="GO" id="GO:0043041">
    <property type="term" value="P:amino acid activation for nonribosomal peptide biosynthetic process"/>
    <property type="evidence" value="ECO:0007669"/>
    <property type="project" value="TreeGrafter"/>
</dbReference>
<gene>
    <name evidence="5" type="ORF">N7482_003220</name>
</gene>
<name>A0A9W9I5Y0_9EURO</name>
<dbReference type="GO" id="GO:0031177">
    <property type="term" value="F:phosphopantetheine binding"/>
    <property type="evidence" value="ECO:0007669"/>
    <property type="project" value="TreeGrafter"/>
</dbReference>
<dbReference type="Gene3D" id="3.40.50.12780">
    <property type="entry name" value="N-terminal domain of ligase-like"/>
    <property type="match status" value="1"/>
</dbReference>
<proteinExistence type="predicted"/>
<comment type="caution">
    <text evidence="5">The sequence shown here is derived from an EMBL/GenBank/DDBJ whole genome shotgun (WGS) entry which is preliminary data.</text>
</comment>
<dbReference type="EMBL" id="JAPQKN010000002">
    <property type="protein sequence ID" value="KAJ5167626.1"/>
    <property type="molecule type" value="Genomic_DNA"/>
</dbReference>
<keyword evidence="1" id="KW-0596">Phosphopantetheine</keyword>
<evidence type="ECO:0000259" key="4">
    <source>
        <dbReference type="Pfam" id="PF00501"/>
    </source>
</evidence>
<dbReference type="InterPro" id="IPR042099">
    <property type="entry name" value="ANL_N_sf"/>
</dbReference>
<keyword evidence="3" id="KW-0436">Ligase</keyword>